<dbReference type="SUPFAM" id="SSF48576">
    <property type="entry name" value="Terpenoid synthases"/>
    <property type="match status" value="2"/>
</dbReference>
<dbReference type="Gene3D" id="1.50.10.130">
    <property type="entry name" value="Terpene synthase, N-terminal domain"/>
    <property type="match status" value="1"/>
</dbReference>
<dbReference type="InterPro" id="IPR050148">
    <property type="entry name" value="Terpene_synthase-like"/>
</dbReference>
<dbReference type="EMBL" id="BKCJ010001111">
    <property type="protein sequence ID" value="GEU38929.1"/>
    <property type="molecule type" value="Genomic_DNA"/>
</dbReference>
<feature type="domain" description="Terpene synthase N-terminal" evidence="2">
    <location>
        <begin position="409"/>
        <end position="468"/>
    </location>
</feature>
<evidence type="ECO:0000313" key="4">
    <source>
        <dbReference type="EMBL" id="GEU38929.1"/>
    </source>
</evidence>
<dbReference type="GO" id="GO:0016102">
    <property type="term" value="P:diterpenoid biosynthetic process"/>
    <property type="evidence" value="ECO:0007669"/>
    <property type="project" value="InterPro"/>
</dbReference>
<dbReference type="InterPro" id="IPR005630">
    <property type="entry name" value="Terpene_synthase_metal-bd"/>
</dbReference>
<evidence type="ECO:0000259" key="2">
    <source>
        <dbReference type="Pfam" id="PF01397"/>
    </source>
</evidence>
<name>A0A6L2JQJ4_TANCI</name>
<proteinExistence type="predicted"/>
<dbReference type="SFLD" id="SFLDG01014">
    <property type="entry name" value="Terpene_Cyclase_Like_1_N-term"/>
    <property type="match status" value="1"/>
</dbReference>
<feature type="domain" description="Terpene synthase N-terminal" evidence="2">
    <location>
        <begin position="51"/>
        <end position="231"/>
    </location>
</feature>
<dbReference type="InterPro" id="IPR044814">
    <property type="entry name" value="Terpene_cyclase_plant_C1"/>
</dbReference>
<evidence type="ECO:0000256" key="1">
    <source>
        <dbReference type="ARBA" id="ARBA00022723"/>
    </source>
</evidence>
<dbReference type="InterPro" id="IPR036965">
    <property type="entry name" value="Terpene_synth_N_sf"/>
</dbReference>
<dbReference type="Pfam" id="PF01397">
    <property type="entry name" value="Terpene_synth"/>
    <property type="match status" value="2"/>
</dbReference>
<dbReference type="InterPro" id="IPR008949">
    <property type="entry name" value="Isoprenoid_synthase_dom_sf"/>
</dbReference>
<dbReference type="PANTHER" id="PTHR31225:SF227">
    <property type="entry name" value="LYASE"/>
    <property type="match status" value="1"/>
</dbReference>
<feature type="domain" description="Terpene synthase metal-binding" evidence="3">
    <location>
        <begin position="297"/>
        <end position="408"/>
    </location>
</feature>
<protein>
    <submittedName>
        <fullName evidence="4">R-linalool synthase QH1, chloroplastic-like</fullName>
    </submittedName>
</protein>
<reference evidence="4" key="1">
    <citation type="journal article" date="2019" name="Sci. Rep.">
        <title>Draft genome of Tanacetum cinerariifolium, the natural source of mosquito coil.</title>
        <authorList>
            <person name="Yamashiro T."/>
            <person name="Shiraishi A."/>
            <person name="Satake H."/>
            <person name="Nakayama K."/>
        </authorList>
    </citation>
    <scope>NUCLEOTIDE SEQUENCE</scope>
</reference>
<evidence type="ECO:0000259" key="3">
    <source>
        <dbReference type="Pfam" id="PF03936"/>
    </source>
</evidence>
<dbReference type="InterPro" id="IPR008930">
    <property type="entry name" value="Terpenoid_cyclase/PrenylTrfase"/>
</dbReference>
<feature type="domain" description="Terpene synthase metal-binding" evidence="3">
    <location>
        <begin position="534"/>
        <end position="641"/>
    </location>
</feature>
<sequence>MVTVEGIKWHYNGRKRTNIGRFPNQLYFTVKAATTNAHIVRRSANYPPSVWSHDYLESLTNKYVGVKHETTLLGLKEMVRRMISEDTVVENPLATLELIDDLQRLGLSYHFEDEISTVLKMIYICYYEAREKWNRLDLNLKAVGFRLLRQYSYHIPQEIFDDIKDETGNFKACVREDVVGMLNLYEASFLGVEDEKLLDGVREFTTKCLREKLEKNDTVDQSISMLISHALELPLLWRVQRFEAMWFMEAYKRRTDMKPFLLELAELDFNIVQGIHQEDLKRSSRHVLVWWDGLCWNRKLSFARDRLVESFMWAAGANFEPQHGVPRIHVTKLISLVNVIDDVYDVYGTLDELEQFTEVVRRWDVNKVEGLPDYMKICFLGFHNTINEMAYNTLINQKSLVIPYVKKVACVREDVVGMLNLYEASFLGVEDEKLLDGVREFTTKCLREKLEKNDTVDQSISMLISHALELPLLWRVQRFEAMWFMEAYKRRTDMKPFLLELAELDFNIVQGIHQEDLKRSSRHVLVWWDGLCWNRKLSFARDRLVESFMWAAGANFEPQHGVPRIHVTKLISLVNVIDDVYDVYGTLDELEQFTEVVRRWDVNKVEGLPDYMKICFLGFHNTINEMAYNTLINQKSLVIPYNVIHWSAMILRLADDLGTSSAELERGDIPKSIQCYMHETGATEEKARAYIKSLIMEAWKKINKERMFVKSPSLQIFLECASNIGRMGQFTYERGDIFGAPDDLYKSHASSLLFDPKS</sequence>
<gene>
    <name evidence="4" type="ORF">Tci_010907</name>
</gene>
<feature type="domain" description="Terpene synthase metal-binding" evidence="3">
    <location>
        <begin position="642"/>
        <end position="701"/>
    </location>
</feature>
<accession>A0A6L2JQJ4</accession>
<dbReference type="SUPFAM" id="SSF48239">
    <property type="entry name" value="Terpenoid cyclases/Protein prenyltransferases"/>
    <property type="match status" value="2"/>
</dbReference>
<dbReference type="AlphaFoldDB" id="A0A6L2JQJ4"/>
<dbReference type="GO" id="GO:0010333">
    <property type="term" value="F:terpene synthase activity"/>
    <property type="evidence" value="ECO:0007669"/>
    <property type="project" value="InterPro"/>
</dbReference>
<dbReference type="Pfam" id="PF03936">
    <property type="entry name" value="Terpene_synth_C"/>
    <property type="match status" value="3"/>
</dbReference>
<dbReference type="InterPro" id="IPR001906">
    <property type="entry name" value="Terpene_synth_N"/>
</dbReference>
<comment type="caution">
    <text evidence="4">The sequence shown here is derived from an EMBL/GenBank/DDBJ whole genome shotgun (WGS) entry which is preliminary data.</text>
</comment>
<dbReference type="Gene3D" id="1.10.600.10">
    <property type="entry name" value="Farnesyl Diphosphate Synthase"/>
    <property type="match status" value="3"/>
</dbReference>
<keyword evidence="1" id="KW-0479">Metal-binding</keyword>
<dbReference type="PANTHER" id="PTHR31225">
    <property type="entry name" value="OS04G0344100 PROTEIN-RELATED"/>
    <property type="match status" value="1"/>
</dbReference>
<dbReference type="CDD" id="cd00684">
    <property type="entry name" value="Terpene_cyclase_plant_C1"/>
    <property type="match status" value="1"/>
</dbReference>
<dbReference type="GO" id="GO:0000287">
    <property type="term" value="F:magnesium ion binding"/>
    <property type="evidence" value="ECO:0007669"/>
    <property type="project" value="InterPro"/>
</dbReference>
<dbReference type="FunFam" id="1.50.10.130:FF:000001">
    <property type="entry name" value="Isoprene synthase, chloroplastic"/>
    <property type="match status" value="1"/>
</dbReference>
<organism evidence="4">
    <name type="scientific">Tanacetum cinerariifolium</name>
    <name type="common">Dalmatian daisy</name>
    <name type="synonym">Chrysanthemum cinerariifolium</name>
    <dbReference type="NCBI Taxonomy" id="118510"/>
    <lineage>
        <taxon>Eukaryota</taxon>
        <taxon>Viridiplantae</taxon>
        <taxon>Streptophyta</taxon>
        <taxon>Embryophyta</taxon>
        <taxon>Tracheophyta</taxon>
        <taxon>Spermatophyta</taxon>
        <taxon>Magnoliopsida</taxon>
        <taxon>eudicotyledons</taxon>
        <taxon>Gunneridae</taxon>
        <taxon>Pentapetalae</taxon>
        <taxon>asterids</taxon>
        <taxon>campanulids</taxon>
        <taxon>Asterales</taxon>
        <taxon>Asteraceae</taxon>
        <taxon>Asteroideae</taxon>
        <taxon>Anthemideae</taxon>
        <taxon>Anthemidinae</taxon>
        <taxon>Tanacetum</taxon>
    </lineage>
</organism>